<keyword evidence="1" id="KW-1133">Transmembrane helix</keyword>
<feature type="transmembrane region" description="Helical" evidence="1">
    <location>
        <begin position="158"/>
        <end position="180"/>
    </location>
</feature>
<feature type="transmembrane region" description="Helical" evidence="1">
    <location>
        <begin position="93"/>
        <end position="110"/>
    </location>
</feature>
<evidence type="ECO:0000313" key="2">
    <source>
        <dbReference type="EMBL" id="SNV43962.1"/>
    </source>
</evidence>
<feature type="transmembrane region" description="Helical" evidence="1">
    <location>
        <begin position="116"/>
        <end position="137"/>
    </location>
</feature>
<evidence type="ECO:0000313" key="3">
    <source>
        <dbReference type="Proteomes" id="UP000215196"/>
    </source>
</evidence>
<keyword evidence="3" id="KW-1185">Reference proteome</keyword>
<evidence type="ECO:0000256" key="1">
    <source>
        <dbReference type="SAM" id="Phobius"/>
    </source>
</evidence>
<name>A0A239XBC1_9FLAO</name>
<dbReference type="Proteomes" id="UP000215196">
    <property type="component" value="Chromosome 1"/>
</dbReference>
<dbReference type="EMBL" id="LT906465">
    <property type="protein sequence ID" value="SNV43962.1"/>
    <property type="molecule type" value="Genomic_DNA"/>
</dbReference>
<keyword evidence="1" id="KW-0472">Membrane</keyword>
<organism evidence="2 3">
    <name type="scientific">Chryseobacterium taklimakanense</name>
    <dbReference type="NCBI Taxonomy" id="536441"/>
    <lineage>
        <taxon>Bacteria</taxon>
        <taxon>Pseudomonadati</taxon>
        <taxon>Bacteroidota</taxon>
        <taxon>Flavobacteriia</taxon>
        <taxon>Flavobacteriales</taxon>
        <taxon>Weeksellaceae</taxon>
        <taxon>Chryseobacterium group</taxon>
        <taxon>Chryseobacterium</taxon>
    </lineage>
</organism>
<dbReference type="AlphaFoldDB" id="A0A239XBC1"/>
<gene>
    <name evidence="2" type="ORF">SAMEA4412677_01341</name>
</gene>
<keyword evidence="1" id="KW-0812">Transmembrane</keyword>
<feature type="transmembrane region" description="Helical" evidence="1">
    <location>
        <begin position="200"/>
        <end position="222"/>
    </location>
</feature>
<protein>
    <submittedName>
        <fullName evidence="2">Uncharacterized protein</fullName>
    </submittedName>
</protein>
<sequence>MMTWEQRQRLINRLKGRNLPLDLFVEIEDHMSEQIDYKMHFGNKNFDSAFDQTFAEWSSELEMKSVFWAGEKRTKIHRQTINQTQKNLFLRSLKYFVIPFAVSIALLFVNKTWAEYFILLLNCSALLAGIAITFFDFKTIKSTYNFYNQKRISYLQKGVGMMTTSIFVILAFLLTSYENWFERLYVGFSEMLSFNISFEGFFAFLMLFGYFLLAINGFLYYLEYRKTIKVLQQKTNLKL</sequence>
<dbReference type="KEGG" id="ctak:4412677_01341"/>
<accession>A0A239XBC1</accession>
<proteinExistence type="predicted"/>
<reference evidence="2 3" key="1">
    <citation type="submission" date="2017-06" db="EMBL/GenBank/DDBJ databases">
        <authorList>
            <consortium name="Pathogen Informatics"/>
        </authorList>
    </citation>
    <scope>NUCLEOTIDE SEQUENCE [LARGE SCALE GENOMIC DNA]</scope>
    <source>
        <strain evidence="2 3">NCTC13490</strain>
    </source>
</reference>